<feature type="compositionally biased region" description="Low complexity" evidence="1">
    <location>
        <begin position="1"/>
        <end position="13"/>
    </location>
</feature>
<sequence length="396" mass="42745">MRSSSGSSPTPSVDSDDNNGIGSASIRGSNSRRCGFPECHKTAKRGGLCISHGGGKKCSVDGCTTSVVSRGFCVAHGGGKRCQAPSCTKSAQTGGFCWVHGGGKKCGYQGCKKRAQSGGACISHGGGKRCRMEGCNKVVQYDGLCVGHGGYRKCLSINCDKRALANSYCQAHGGNSMCRISGCRKRAIRGGICSEHKVHMPHNATTCPAFAHCRPSIDLPETPFKVEPTEKFRPCLDPYRGYPTPTKASPEHQDPTMYRYNIARNLESPPSGGEQFESPHQYVRRGSTSLLDDQRTIVTPISKRFNADDPYHQNLPVLPSFQTLQRSFCASPSEMKWSMPNEGIENSIVTPLQSRADDFMVILGRPCAHTCTVVTCSRQAKRNGLCLLHSITSATK</sequence>
<evidence type="ECO:0000313" key="3">
    <source>
        <dbReference type="EMBL" id="POM78696.1"/>
    </source>
</evidence>
<evidence type="ECO:0000256" key="1">
    <source>
        <dbReference type="SAM" id="MobiDB-lite"/>
    </source>
</evidence>
<dbReference type="AlphaFoldDB" id="A0A2P4YLL9"/>
<reference evidence="3 4" key="1">
    <citation type="journal article" date="2017" name="Genome Biol. Evol.">
        <title>Phytophthora megakarya and P. palmivora, closely related causal agents of cacao black pod rot, underwent increases in genome sizes and gene numbers by different mechanisms.</title>
        <authorList>
            <person name="Ali S.S."/>
            <person name="Shao J."/>
            <person name="Lary D.J."/>
            <person name="Kronmiller B."/>
            <person name="Shen D."/>
            <person name="Strem M.D."/>
            <person name="Amoako-Attah I."/>
            <person name="Akrofi A.Y."/>
            <person name="Begoude B.A."/>
            <person name="Ten Hoopen G.M."/>
            <person name="Coulibaly K."/>
            <person name="Kebe B.I."/>
            <person name="Melnick R.L."/>
            <person name="Guiltinan M.J."/>
            <person name="Tyler B.M."/>
            <person name="Meinhardt L.W."/>
            <person name="Bailey B.A."/>
        </authorList>
    </citation>
    <scope>NUCLEOTIDE SEQUENCE [LARGE SCALE GENOMIC DNA]</scope>
    <source>
        <strain evidence="4">sbr112.9</strain>
    </source>
</reference>
<dbReference type="InterPro" id="IPR056866">
    <property type="entry name" value="Znf_WRKY19"/>
</dbReference>
<protein>
    <recommendedName>
        <fullName evidence="2">WRKY19-like zinc finger domain-containing protein</fullName>
    </recommendedName>
</protein>
<name>A0A2P4YLL9_9STRA</name>
<accession>A0A2P4YLL9</accession>
<feature type="region of interest" description="Disordered" evidence="1">
    <location>
        <begin position="1"/>
        <end position="32"/>
    </location>
</feature>
<feature type="domain" description="WRKY19-like zinc finger" evidence="2">
    <location>
        <begin position="79"/>
        <end position="102"/>
    </location>
</feature>
<dbReference type="PANTHER" id="PTHR31827:SF1">
    <property type="entry name" value="EMB|CAB89363.1"/>
    <property type="match status" value="1"/>
</dbReference>
<dbReference type="OrthoDB" id="77038at2759"/>
<evidence type="ECO:0000259" key="2">
    <source>
        <dbReference type="Pfam" id="PF24906"/>
    </source>
</evidence>
<feature type="domain" description="WRKY19-like zinc finger" evidence="2">
    <location>
        <begin position="55"/>
        <end position="78"/>
    </location>
</feature>
<dbReference type="PANTHER" id="PTHR31827">
    <property type="entry name" value="EMB|CAB89363.1"/>
    <property type="match status" value="1"/>
</dbReference>
<feature type="domain" description="WRKY19-like zinc finger" evidence="2">
    <location>
        <begin position="32"/>
        <end position="54"/>
    </location>
</feature>
<feature type="domain" description="WRKY19-like zinc finger" evidence="2">
    <location>
        <begin position="127"/>
        <end position="150"/>
    </location>
</feature>
<proteinExistence type="predicted"/>
<keyword evidence="4" id="KW-1185">Reference proteome</keyword>
<comment type="caution">
    <text evidence="3">The sequence shown here is derived from an EMBL/GenBank/DDBJ whole genome shotgun (WGS) entry which is preliminary data.</text>
</comment>
<evidence type="ECO:0000313" key="4">
    <source>
        <dbReference type="Proteomes" id="UP000237271"/>
    </source>
</evidence>
<gene>
    <name evidence="3" type="ORF">PHPALM_3750</name>
</gene>
<dbReference type="Pfam" id="PF24906">
    <property type="entry name" value="Zf_WRKY19"/>
    <property type="match status" value="4"/>
</dbReference>
<organism evidence="3 4">
    <name type="scientific">Phytophthora palmivora</name>
    <dbReference type="NCBI Taxonomy" id="4796"/>
    <lineage>
        <taxon>Eukaryota</taxon>
        <taxon>Sar</taxon>
        <taxon>Stramenopiles</taxon>
        <taxon>Oomycota</taxon>
        <taxon>Peronosporomycetes</taxon>
        <taxon>Peronosporales</taxon>
        <taxon>Peronosporaceae</taxon>
        <taxon>Phytophthora</taxon>
    </lineage>
</organism>
<dbReference type="Proteomes" id="UP000237271">
    <property type="component" value="Unassembled WGS sequence"/>
</dbReference>
<feature type="compositionally biased region" description="Polar residues" evidence="1">
    <location>
        <begin position="18"/>
        <end position="32"/>
    </location>
</feature>
<dbReference type="EMBL" id="NCKW01001932">
    <property type="protein sequence ID" value="POM78696.1"/>
    <property type="molecule type" value="Genomic_DNA"/>
</dbReference>